<organism evidence="1">
    <name type="scientific">Candidatus Methanophagaceae archaeon ANME-1 ERB6</name>
    <dbReference type="NCBI Taxonomy" id="2759912"/>
    <lineage>
        <taxon>Archaea</taxon>
        <taxon>Methanobacteriati</taxon>
        <taxon>Methanobacteriota</taxon>
        <taxon>Stenosarchaea group</taxon>
        <taxon>Methanomicrobia</taxon>
        <taxon>Candidatus Methanophagales</taxon>
        <taxon>Candidatus Methanophagaceae</taxon>
    </lineage>
</organism>
<reference evidence="1" key="1">
    <citation type="submission" date="2020-06" db="EMBL/GenBank/DDBJ databases">
        <title>Unique genomic features of the anaerobic methanotrophic archaea.</title>
        <authorList>
            <person name="Chadwick G.L."/>
            <person name="Skennerton C.T."/>
            <person name="Laso-Perez R."/>
            <person name="Leu A.O."/>
            <person name="Speth D.R."/>
            <person name="Yu H."/>
            <person name="Morgan-Lang C."/>
            <person name="Hatzenpichler R."/>
            <person name="Goudeau D."/>
            <person name="Malmstrom R."/>
            <person name="Brazelton W.J."/>
            <person name="Woyke T."/>
            <person name="Hallam S.J."/>
            <person name="Tyson G.W."/>
            <person name="Wegener G."/>
            <person name="Boetius A."/>
            <person name="Orphan V."/>
        </authorList>
    </citation>
    <scope>NUCLEOTIDE SEQUENCE</scope>
</reference>
<evidence type="ECO:0000313" key="1">
    <source>
        <dbReference type="EMBL" id="QNO53430.1"/>
    </source>
</evidence>
<gene>
    <name evidence="1" type="ORF">JNHLJEBA_00040</name>
</gene>
<accession>A0A7G9YZJ6</accession>
<dbReference type="AlphaFoldDB" id="A0A7G9YZJ6"/>
<proteinExistence type="predicted"/>
<dbReference type="EMBL" id="MT631541">
    <property type="protein sequence ID" value="QNO53430.1"/>
    <property type="molecule type" value="Genomic_DNA"/>
</dbReference>
<name>A0A7G9YZJ6_9EURY</name>
<sequence length="181" mass="20072">MFTRCSIFTDSSISYTFFIRLLFGYFDRSNASNIFQMTDSSLYKAKLRCNIIAIALFNTRLIGLSCQKFTSLNSNSVPHLLQRSPTLLGPSNHVHLGQYAILKIISPVSGAYSSVPLSIRSRTDLPEPLFPSSPNGSISFMSRLMSFSTVLSSNFLLIPRIFMNVSASSPIALSPLLLLYI</sequence>
<protein>
    <submittedName>
        <fullName evidence="1">Uncharacterized protein</fullName>
    </submittedName>
</protein>